<reference evidence="2" key="1">
    <citation type="submission" date="2020-04" db="EMBL/GenBank/DDBJ databases">
        <authorList>
            <person name="Zhang T."/>
        </authorList>
    </citation>
    <scope>NUCLEOTIDE SEQUENCE</scope>
    <source>
        <strain evidence="2">HKST-UBA01</strain>
    </source>
</reference>
<dbReference type="InterPro" id="IPR015943">
    <property type="entry name" value="WD40/YVTN_repeat-like_dom_sf"/>
</dbReference>
<dbReference type="PROSITE" id="PS51257">
    <property type="entry name" value="PROKAR_LIPOPROTEIN"/>
    <property type="match status" value="1"/>
</dbReference>
<name>A0A956LVN8_UNCEI</name>
<keyword evidence="1" id="KW-0732">Signal</keyword>
<feature type="non-terminal residue" evidence="2">
    <location>
        <position position="335"/>
    </location>
</feature>
<feature type="signal peptide" evidence="1">
    <location>
        <begin position="1"/>
        <end position="24"/>
    </location>
</feature>
<dbReference type="PANTHER" id="PTHR47197">
    <property type="entry name" value="PROTEIN NIRF"/>
    <property type="match status" value="1"/>
</dbReference>
<dbReference type="InterPro" id="IPR019405">
    <property type="entry name" value="Lactonase_7-beta_prop"/>
</dbReference>
<dbReference type="EMBL" id="JAGQHR010000011">
    <property type="protein sequence ID" value="MCA9726213.1"/>
    <property type="molecule type" value="Genomic_DNA"/>
</dbReference>
<organism evidence="2 3">
    <name type="scientific">Eiseniibacteriota bacterium</name>
    <dbReference type="NCBI Taxonomy" id="2212470"/>
    <lineage>
        <taxon>Bacteria</taxon>
        <taxon>Candidatus Eiseniibacteriota</taxon>
    </lineage>
</organism>
<comment type="caution">
    <text evidence="2">The sequence shown here is derived from an EMBL/GenBank/DDBJ whole genome shotgun (WGS) entry which is preliminary data.</text>
</comment>
<accession>A0A956LVN8</accession>
<dbReference type="Proteomes" id="UP000697710">
    <property type="component" value="Unassembled WGS sequence"/>
</dbReference>
<gene>
    <name evidence="2" type="ORF">KC729_00915</name>
</gene>
<dbReference type="Pfam" id="PF10282">
    <property type="entry name" value="Lactonase"/>
    <property type="match status" value="1"/>
</dbReference>
<dbReference type="SUPFAM" id="SSF75011">
    <property type="entry name" value="3-carboxy-cis,cis-mucoante lactonizing enzyme"/>
    <property type="match status" value="1"/>
</dbReference>
<dbReference type="AlphaFoldDB" id="A0A956LVN8"/>
<evidence type="ECO:0000313" key="2">
    <source>
        <dbReference type="EMBL" id="MCA9726213.1"/>
    </source>
</evidence>
<evidence type="ECO:0000256" key="1">
    <source>
        <dbReference type="SAM" id="SignalP"/>
    </source>
</evidence>
<feature type="chain" id="PRO_5037499578" evidence="1">
    <location>
        <begin position="25"/>
        <end position="335"/>
    </location>
</feature>
<dbReference type="InterPro" id="IPR051200">
    <property type="entry name" value="Host-pathogen_enzymatic-act"/>
</dbReference>
<reference evidence="2" key="2">
    <citation type="journal article" date="2021" name="Microbiome">
        <title>Successional dynamics and alternative stable states in a saline activated sludge microbial community over 9 years.</title>
        <authorList>
            <person name="Wang Y."/>
            <person name="Ye J."/>
            <person name="Ju F."/>
            <person name="Liu L."/>
            <person name="Boyd J.A."/>
            <person name="Deng Y."/>
            <person name="Parks D.H."/>
            <person name="Jiang X."/>
            <person name="Yin X."/>
            <person name="Woodcroft B.J."/>
            <person name="Tyson G.W."/>
            <person name="Hugenholtz P."/>
            <person name="Polz M.F."/>
            <person name="Zhang T."/>
        </authorList>
    </citation>
    <scope>NUCLEOTIDE SEQUENCE</scope>
    <source>
        <strain evidence="2">HKST-UBA01</strain>
    </source>
</reference>
<dbReference type="Gene3D" id="2.130.10.10">
    <property type="entry name" value="YVTN repeat-like/Quinoprotein amine dehydrogenase"/>
    <property type="match status" value="3"/>
</dbReference>
<evidence type="ECO:0000313" key="3">
    <source>
        <dbReference type="Proteomes" id="UP000697710"/>
    </source>
</evidence>
<proteinExistence type="predicted"/>
<protein>
    <submittedName>
        <fullName evidence="2">Beta-propeller fold lactonase family protein</fullName>
    </submittedName>
</protein>
<dbReference type="PANTHER" id="PTHR47197:SF3">
    <property type="entry name" value="DIHYDRO-HEME D1 DEHYDROGENASE"/>
    <property type="match status" value="1"/>
</dbReference>
<sequence>MSKLFLGRLAAAVLTIGAMVGCQSSDPTSPNIEGSAEATGLAGGTRFQAGGGVFTMSNAATGNEILRYRRNRNGSVVELAAVPTGGMGTGAGLGNQSGLIVSPDEDWMIAVNAGSNDISVMKVLGLSLTVTDVEPAGGATPISVTMHDNLVYVLNAGDPGNVPGNIQGFELSPDGDLTPIAGSAQALSAADVGPAQIAFSADGGVLIVTEKGTNNIVTYSVGSDGKASAPNVQASNGQTPFGFAVTATNHVLVSEAFGGAAGESAVSSYALVGSNLSTVEASLPTTQTAACWVAVTPDGAYAYTANTGSSTVTGLSVGPGGEIALLDADGVTGET</sequence>